<protein>
    <recommendedName>
        <fullName evidence="3">Adhesin domain-containing protein</fullName>
    </recommendedName>
</protein>
<accession>A0A941ANV3</accession>
<evidence type="ECO:0000313" key="2">
    <source>
        <dbReference type="Proteomes" id="UP000678228"/>
    </source>
</evidence>
<dbReference type="AlphaFoldDB" id="A0A941ANV3"/>
<evidence type="ECO:0000313" key="1">
    <source>
        <dbReference type="EMBL" id="MBP3951191.1"/>
    </source>
</evidence>
<name>A0A941ANV3_9BACI</name>
<gene>
    <name evidence="1" type="ORF">J7W16_08585</name>
</gene>
<keyword evidence="2" id="KW-1185">Reference proteome</keyword>
<evidence type="ECO:0008006" key="3">
    <source>
        <dbReference type="Google" id="ProtNLM"/>
    </source>
</evidence>
<dbReference type="RefSeq" id="WP_210596887.1">
    <property type="nucleotide sequence ID" value="NZ_JAGKSQ010000003.1"/>
</dbReference>
<dbReference type="Proteomes" id="UP000678228">
    <property type="component" value="Unassembled WGS sequence"/>
</dbReference>
<proteinExistence type="predicted"/>
<dbReference type="PROSITE" id="PS51257">
    <property type="entry name" value="PROKAR_LIPOPROTEIN"/>
    <property type="match status" value="1"/>
</dbReference>
<organism evidence="1 2">
    <name type="scientific">Halalkalibacter suaedae</name>
    <dbReference type="NCBI Taxonomy" id="2822140"/>
    <lineage>
        <taxon>Bacteria</taxon>
        <taxon>Bacillati</taxon>
        <taxon>Bacillota</taxon>
        <taxon>Bacilli</taxon>
        <taxon>Bacillales</taxon>
        <taxon>Bacillaceae</taxon>
        <taxon>Halalkalibacter</taxon>
    </lineage>
</organism>
<dbReference type="EMBL" id="JAGKSQ010000003">
    <property type="protein sequence ID" value="MBP3951191.1"/>
    <property type="molecule type" value="Genomic_DNA"/>
</dbReference>
<comment type="caution">
    <text evidence="1">The sequence shown here is derived from an EMBL/GenBank/DDBJ whole genome shotgun (WGS) entry which is preliminary data.</text>
</comment>
<sequence length="255" mass="27414">MKTKWLIGFLLMMLTVLSGCNILTVEETETIQLEASGLETFFIQHDEGDVTITGVEGLDQIEVEATLSVMSEEEEQARTFLEEHLSMSLTEVDEGALLTTAVTRGAEIEQGNIHLEIKVPNDLKIDYKQNEGQLKVNSMASDLVIEHGSDHLFLDQINGTVKITDGAGKVMLTNVSGDTTINNASGETSVTKSSGNLFSTNGSGALTIEDYQGEVTVRNGYGNIKITGVNGNVTVVESQQGSVTIEDVSGQITQP</sequence>
<reference evidence="1" key="1">
    <citation type="submission" date="2021-03" db="EMBL/GenBank/DDBJ databases">
        <title>Bacillus suaedae sp. nov., isolated from Suaeda aralocaspica.</title>
        <authorList>
            <person name="Lei R.F.R."/>
        </authorList>
    </citation>
    <scope>NUCLEOTIDE SEQUENCE</scope>
    <source>
        <strain evidence="1">YZJH907-2</strain>
    </source>
</reference>